<keyword evidence="3" id="KW-1185">Reference proteome</keyword>
<dbReference type="EMBL" id="VIEB01001641">
    <property type="protein sequence ID" value="TQD70983.1"/>
    <property type="molecule type" value="Genomic_DNA"/>
</dbReference>
<evidence type="ECO:0000313" key="3">
    <source>
        <dbReference type="Proteomes" id="UP000315295"/>
    </source>
</evidence>
<keyword evidence="1" id="KW-1133">Transmembrane helix</keyword>
<reference evidence="2 3" key="1">
    <citation type="journal article" date="2019" name="G3 (Bethesda)">
        <title>Sequencing of a Wild Apple (Malus baccata) Genome Unravels the Differences Between Cultivated and Wild Apple Species Regarding Disease Resistance and Cold Tolerance.</title>
        <authorList>
            <person name="Chen X."/>
        </authorList>
    </citation>
    <scope>NUCLEOTIDE SEQUENCE [LARGE SCALE GENOMIC DNA]</scope>
    <source>
        <strain evidence="3">cv. Shandingzi</strain>
        <tissue evidence="2">Leaves</tissue>
    </source>
</reference>
<keyword evidence="1" id="KW-0812">Transmembrane</keyword>
<feature type="transmembrane region" description="Helical" evidence="1">
    <location>
        <begin position="61"/>
        <end position="84"/>
    </location>
</feature>
<gene>
    <name evidence="2" type="ORF">C1H46_043480</name>
</gene>
<evidence type="ECO:0000313" key="2">
    <source>
        <dbReference type="EMBL" id="TQD70983.1"/>
    </source>
</evidence>
<proteinExistence type="predicted"/>
<protein>
    <submittedName>
        <fullName evidence="2">Uncharacterized protein</fullName>
    </submittedName>
</protein>
<evidence type="ECO:0000256" key="1">
    <source>
        <dbReference type="SAM" id="Phobius"/>
    </source>
</evidence>
<dbReference type="AlphaFoldDB" id="A0A540K9U8"/>
<accession>A0A540K9U8</accession>
<keyword evidence="1" id="KW-0472">Membrane</keyword>
<name>A0A540K9U8_MALBA</name>
<organism evidence="2 3">
    <name type="scientific">Malus baccata</name>
    <name type="common">Siberian crab apple</name>
    <name type="synonym">Pyrus baccata</name>
    <dbReference type="NCBI Taxonomy" id="106549"/>
    <lineage>
        <taxon>Eukaryota</taxon>
        <taxon>Viridiplantae</taxon>
        <taxon>Streptophyta</taxon>
        <taxon>Embryophyta</taxon>
        <taxon>Tracheophyta</taxon>
        <taxon>Spermatophyta</taxon>
        <taxon>Magnoliopsida</taxon>
        <taxon>eudicotyledons</taxon>
        <taxon>Gunneridae</taxon>
        <taxon>Pentapetalae</taxon>
        <taxon>rosids</taxon>
        <taxon>fabids</taxon>
        <taxon>Rosales</taxon>
        <taxon>Rosaceae</taxon>
        <taxon>Amygdaloideae</taxon>
        <taxon>Maleae</taxon>
        <taxon>Malus</taxon>
    </lineage>
</organism>
<dbReference type="Proteomes" id="UP000315295">
    <property type="component" value="Unassembled WGS sequence"/>
</dbReference>
<comment type="caution">
    <text evidence="2">The sequence shown here is derived from an EMBL/GenBank/DDBJ whole genome shotgun (WGS) entry which is preliminary data.</text>
</comment>
<sequence>MLGFCGVPRFEVDWITHEVQGMLKVEVIRHEGNNLSHFFLRHSLKYKELANLFDYWTPNKLLNLSVFVVLVFSLLHLLGMFDLFDVYQEFAKDSKHTFCSTSKYI</sequence>